<feature type="transmembrane region" description="Helical" evidence="1">
    <location>
        <begin position="229"/>
        <end position="262"/>
    </location>
</feature>
<keyword evidence="1" id="KW-0812">Transmembrane</keyword>
<evidence type="ECO:0000256" key="1">
    <source>
        <dbReference type="SAM" id="Phobius"/>
    </source>
</evidence>
<protein>
    <recommendedName>
        <fullName evidence="4">Membrane domain of glycerophosphoryl diester phosphodiesterase</fullName>
    </recommendedName>
</protein>
<dbReference type="AlphaFoldDB" id="A0A1H1NTS3"/>
<evidence type="ECO:0008006" key="4">
    <source>
        <dbReference type="Google" id="ProtNLM"/>
    </source>
</evidence>
<feature type="transmembrane region" description="Helical" evidence="1">
    <location>
        <begin position="159"/>
        <end position="178"/>
    </location>
</feature>
<feature type="transmembrane region" description="Helical" evidence="1">
    <location>
        <begin position="127"/>
        <end position="153"/>
    </location>
</feature>
<dbReference type="OrthoDB" id="1049480at2"/>
<dbReference type="Proteomes" id="UP000199679">
    <property type="component" value="Chromosome I"/>
</dbReference>
<evidence type="ECO:0000313" key="3">
    <source>
        <dbReference type="Proteomes" id="UP000199679"/>
    </source>
</evidence>
<dbReference type="EMBL" id="LT629740">
    <property type="protein sequence ID" value="SDS02190.1"/>
    <property type="molecule type" value="Genomic_DNA"/>
</dbReference>
<keyword evidence="1" id="KW-0472">Membrane</keyword>
<feature type="transmembrane region" description="Helical" evidence="1">
    <location>
        <begin position="190"/>
        <end position="217"/>
    </location>
</feature>
<organism evidence="2 3">
    <name type="scientific">Mucilaginibacter mallensis</name>
    <dbReference type="NCBI Taxonomy" id="652787"/>
    <lineage>
        <taxon>Bacteria</taxon>
        <taxon>Pseudomonadati</taxon>
        <taxon>Bacteroidota</taxon>
        <taxon>Sphingobacteriia</taxon>
        <taxon>Sphingobacteriales</taxon>
        <taxon>Sphingobacteriaceae</taxon>
        <taxon>Mucilaginibacter</taxon>
    </lineage>
</organism>
<sequence>MNPPIELRKTRDFGQIINDSFTFFKENFKPLTISLLIITGLFLLASIISTVFAYMSMADLYSGGFTHPPTLSHYTSSYIISTLVNTLVTLLTQVFIHLTTLCYISVYLQKGNKQPTFDEVWGYFKYYFLRAIGSGFLIALLMCVGFVMCIIPGIYLTPIFYLIIPIIVIENSSFKYAFNKSFKLIKENWWFTFGVIFVMGLIVGMAVGIASIPATIISVSSSFLSLKSFTLPILIICSILRGIITIAYALPSIAICMCYFTLSEEKEGLGLLSRIENLGKNDNADTGLPAEEY</sequence>
<keyword evidence="1" id="KW-1133">Transmembrane helix</keyword>
<keyword evidence="3" id="KW-1185">Reference proteome</keyword>
<dbReference type="STRING" id="652787.SAMN05216490_0393"/>
<name>A0A1H1NTS3_MUCMA</name>
<gene>
    <name evidence="2" type="ORF">SAMN05216490_0393</name>
</gene>
<reference evidence="2 3" key="1">
    <citation type="submission" date="2016-10" db="EMBL/GenBank/DDBJ databases">
        <authorList>
            <person name="de Groot N.N."/>
        </authorList>
    </citation>
    <scope>NUCLEOTIDE SEQUENCE [LARGE SCALE GENOMIC DNA]</scope>
    <source>
        <strain evidence="2 3">MP1X4</strain>
    </source>
</reference>
<feature type="transmembrane region" description="Helical" evidence="1">
    <location>
        <begin position="77"/>
        <end position="106"/>
    </location>
</feature>
<accession>A0A1H1NTS3</accession>
<feature type="transmembrane region" description="Helical" evidence="1">
    <location>
        <begin position="33"/>
        <end position="57"/>
    </location>
</feature>
<evidence type="ECO:0000313" key="2">
    <source>
        <dbReference type="EMBL" id="SDS02190.1"/>
    </source>
</evidence>
<dbReference type="RefSeq" id="WP_091368409.1">
    <property type="nucleotide sequence ID" value="NZ_LT629740.1"/>
</dbReference>
<proteinExistence type="predicted"/>